<accession>A0A382BI95</accession>
<sequence length="127" mass="13431">VGISSYQISSVLALLPEVGLVVLAGVVLTMDILLKDSRKHLLAVTTAVGSLLIILAALMYSQPSGDLIWGGMVRDDMLAFVFRLVFIFAGGITAMFSIGSKEVAHRGDYYAIMLGAVIGMCFMASAS</sequence>
<feature type="non-terminal residue" evidence="2">
    <location>
        <position position="1"/>
    </location>
</feature>
<organism evidence="2">
    <name type="scientific">marine metagenome</name>
    <dbReference type="NCBI Taxonomy" id="408172"/>
    <lineage>
        <taxon>unclassified sequences</taxon>
        <taxon>metagenomes</taxon>
        <taxon>ecological metagenomes</taxon>
    </lineage>
</organism>
<keyword evidence="1" id="KW-0472">Membrane</keyword>
<dbReference type="AlphaFoldDB" id="A0A382BI95"/>
<feature type="transmembrane region" description="Helical" evidence="1">
    <location>
        <begin position="80"/>
        <end position="97"/>
    </location>
</feature>
<evidence type="ECO:0000256" key="1">
    <source>
        <dbReference type="SAM" id="Phobius"/>
    </source>
</evidence>
<reference evidence="2" key="1">
    <citation type="submission" date="2018-05" db="EMBL/GenBank/DDBJ databases">
        <authorList>
            <person name="Lanie J.A."/>
            <person name="Ng W.-L."/>
            <person name="Kazmierczak K.M."/>
            <person name="Andrzejewski T.M."/>
            <person name="Davidsen T.M."/>
            <person name="Wayne K.J."/>
            <person name="Tettelin H."/>
            <person name="Glass J.I."/>
            <person name="Rusch D."/>
            <person name="Podicherti R."/>
            <person name="Tsui H.-C.T."/>
            <person name="Winkler M.E."/>
        </authorList>
    </citation>
    <scope>NUCLEOTIDE SEQUENCE</scope>
</reference>
<dbReference type="EMBL" id="UINC01029837">
    <property type="protein sequence ID" value="SVB13251.1"/>
    <property type="molecule type" value="Genomic_DNA"/>
</dbReference>
<feature type="non-terminal residue" evidence="2">
    <location>
        <position position="127"/>
    </location>
</feature>
<gene>
    <name evidence="2" type="ORF">METZ01_LOCUS166105</name>
</gene>
<feature type="transmembrane region" description="Helical" evidence="1">
    <location>
        <begin position="41"/>
        <end position="60"/>
    </location>
</feature>
<keyword evidence="1" id="KW-0812">Transmembrane</keyword>
<proteinExistence type="predicted"/>
<name>A0A382BI95_9ZZZZ</name>
<protein>
    <recommendedName>
        <fullName evidence="3">NADH:quinone oxidoreductase/Mrp antiporter membrane subunit domain-containing protein</fullName>
    </recommendedName>
</protein>
<feature type="transmembrane region" description="Helical" evidence="1">
    <location>
        <begin position="109"/>
        <end position="126"/>
    </location>
</feature>
<evidence type="ECO:0008006" key="3">
    <source>
        <dbReference type="Google" id="ProtNLM"/>
    </source>
</evidence>
<feature type="transmembrane region" description="Helical" evidence="1">
    <location>
        <begin position="12"/>
        <end position="34"/>
    </location>
</feature>
<keyword evidence="1" id="KW-1133">Transmembrane helix</keyword>
<evidence type="ECO:0000313" key="2">
    <source>
        <dbReference type="EMBL" id="SVB13251.1"/>
    </source>
</evidence>